<dbReference type="SMART" id="SM00320">
    <property type="entry name" value="WD40"/>
    <property type="match status" value="3"/>
</dbReference>
<feature type="compositionally biased region" description="Basic and acidic residues" evidence="2">
    <location>
        <begin position="291"/>
        <end position="342"/>
    </location>
</feature>
<dbReference type="InterPro" id="IPR036282">
    <property type="entry name" value="Glutathione-S-Trfase_C_sf"/>
</dbReference>
<sequence length="713" mass="81635">ILLNFYIIMPSTRLVKRNWEEDIIYHVQFPRSGCIPQISPFALKLETWLRATKLNYQNISNNFTVFSNKGQIPFIELNGRQVADSNAIIEHLKEKFNCDIDRSLSEEQKAIGRAIRLLAEESVFRILIFNRYKHTEWFVGSEGFGDVLSGLKKKFFEKVGLKMFKRKLESKCQAHGIGRNKEHEVEDILKGDLKALSVLLAGKPYFFGDSFTTIDATVFGQLAQVYYTPILNRQAIIKFMDEETPNLVEFIKRIKETYWSDWDELIKTKKQNLSDPDVPVKAKKVKKPKKEKKEKSKKEDKKILVEDTDGGKEETKNDGSKTEEVKQSETKEHENEEKKDAEGGGEAQTSKDEVIKSEEVVEDQKKEEMANCINILWKYMANSSNTTQNYTPDVYVGALTGAVKALSFKQDTFENLNEISELKPKEDEVVRMAFADDDKKDFLFVTRGKKFNFYNSLCNSISTIFEKKDTIKGDVCGVAVNSDLDILTVTSNGDIMLLNNNGNNKLDEWNIGSGLQAFATDHYNNISVFATGGKENELKVWDLSKKEKKFEARNVRHDNLNLRIPINILNISFVGSEDKIVTSTKNHRIRMYDTKAQQKPVIDISWLENPITAMSIGYEKHFVVVGNAIGEMGLFDLRTQRLVHKYKGASGSIRSIVAHPYQPYVISAGLDRFVRLHDMKKHVLIKKYYGKVRLSTLLVRDTLSFINVKKEEV</sequence>
<feature type="domain" description="Thioredoxin-like fold" evidence="4">
    <location>
        <begin position="40"/>
        <end position="136"/>
    </location>
</feature>
<evidence type="ECO:0000313" key="6">
    <source>
        <dbReference type="WBParaSite" id="TCONS_00010594.p1"/>
    </source>
</evidence>
<dbReference type="Pfam" id="PF17172">
    <property type="entry name" value="GST_N_4"/>
    <property type="match status" value="1"/>
</dbReference>
<dbReference type="CDD" id="cd03080">
    <property type="entry name" value="GST_N_Metaxin_like"/>
    <property type="match status" value="1"/>
</dbReference>
<dbReference type="Gene3D" id="1.20.1050.10">
    <property type="match status" value="1"/>
</dbReference>
<dbReference type="InterPro" id="IPR037379">
    <property type="entry name" value="WDR74/Nsa1"/>
</dbReference>
<dbReference type="PANTHER" id="PTHR16038">
    <property type="entry name" value="NOP SEVEN ASSOCIATED PROTEIN 1"/>
    <property type="match status" value="1"/>
</dbReference>
<dbReference type="InterPro" id="IPR040079">
    <property type="entry name" value="Glutathione_S-Trfase"/>
</dbReference>
<protein>
    <submittedName>
        <fullName evidence="6">Failed axon connections</fullName>
    </submittedName>
</protein>
<dbReference type="InterPro" id="IPR036322">
    <property type="entry name" value="WD40_repeat_dom_sf"/>
</dbReference>
<feature type="compositionally biased region" description="Basic and acidic residues" evidence="2">
    <location>
        <begin position="349"/>
        <end position="361"/>
    </location>
</feature>
<evidence type="ECO:0000259" key="3">
    <source>
        <dbReference type="Pfam" id="PF17171"/>
    </source>
</evidence>
<dbReference type="InterPro" id="IPR033468">
    <property type="entry name" value="Metaxin_GST"/>
</dbReference>
<dbReference type="AlphaFoldDB" id="A0AAF5DEM4"/>
<proteinExistence type="inferred from homology"/>
<dbReference type="SUPFAM" id="SSF50978">
    <property type="entry name" value="WD40 repeat-like"/>
    <property type="match status" value="1"/>
</dbReference>
<dbReference type="Proteomes" id="UP000035681">
    <property type="component" value="Unplaced"/>
</dbReference>
<dbReference type="SUPFAM" id="SSF52833">
    <property type="entry name" value="Thioredoxin-like"/>
    <property type="match status" value="1"/>
</dbReference>
<dbReference type="WBParaSite" id="TCONS_00010594.p1">
    <property type="protein sequence ID" value="TCONS_00010594.p1"/>
    <property type="gene ID" value="XLOC_003901"/>
</dbReference>
<dbReference type="InterPro" id="IPR026928">
    <property type="entry name" value="FAX/IsoI-like"/>
</dbReference>
<dbReference type="PANTHER" id="PTHR16038:SF4">
    <property type="entry name" value="WD REPEAT-CONTAINING PROTEIN 74"/>
    <property type="match status" value="1"/>
</dbReference>
<feature type="domain" description="Metaxin glutathione S-transferase" evidence="3">
    <location>
        <begin position="190"/>
        <end position="254"/>
    </location>
</feature>
<dbReference type="GO" id="GO:0005730">
    <property type="term" value="C:nucleolus"/>
    <property type="evidence" value="ECO:0007669"/>
    <property type="project" value="InterPro"/>
</dbReference>
<name>A0AAF5DEM4_STRER</name>
<dbReference type="InterPro" id="IPR015943">
    <property type="entry name" value="WD40/YVTN_repeat-like_dom_sf"/>
</dbReference>
<dbReference type="Gene3D" id="3.40.30.10">
    <property type="entry name" value="Glutaredoxin"/>
    <property type="match status" value="1"/>
</dbReference>
<dbReference type="SFLD" id="SFLDG01180">
    <property type="entry name" value="SUF1"/>
    <property type="match status" value="1"/>
</dbReference>
<evidence type="ECO:0000313" key="5">
    <source>
        <dbReference type="Proteomes" id="UP000035681"/>
    </source>
</evidence>
<accession>A0AAF5DEM4</accession>
<dbReference type="Pfam" id="PF17171">
    <property type="entry name" value="GST_C_6"/>
    <property type="match status" value="1"/>
</dbReference>
<feature type="region of interest" description="Disordered" evidence="2">
    <location>
        <begin position="276"/>
        <end position="361"/>
    </location>
</feature>
<dbReference type="SFLD" id="SFLDG01200">
    <property type="entry name" value="SUF1.1"/>
    <property type="match status" value="1"/>
</dbReference>
<dbReference type="InterPro" id="IPR036249">
    <property type="entry name" value="Thioredoxin-like_sf"/>
</dbReference>
<dbReference type="Pfam" id="PF00400">
    <property type="entry name" value="WD40"/>
    <property type="match status" value="1"/>
</dbReference>
<evidence type="ECO:0000256" key="2">
    <source>
        <dbReference type="SAM" id="MobiDB-lite"/>
    </source>
</evidence>
<dbReference type="InterPro" id="IPR001680">
    <property type="entry name" value="WD40_rpt"/>
</dbReference>
<dbReference type="GO" id="GO:0042273">
    <property type="term" value="P:ribosomal large subunit biogenesis"/>
    <property type="evidence" value="ECO:0007669"/>
    <property type="project" value="InterPro"/>
</dbReference>
<evidence type="ECO:0000259" key="4">
    <source>
        <dbReference type="Pfam" id="PF17172"/>
    </source>
</evidence>
<dbReference type="InterPro" id="IPR012336">
    <property type="entry name" value="Thioredoxin-like_fold"/>
</dbReference>
<dbReference type="SUPFAM" id="SSF47616">
    <property type="entry name" value="GST C-terminal domain-like"/>
    <property type="match status" value="1"/>
</dbReference>
<organism evidence="5 6">
    <name type="scientific">Strongyloides stercoralis</name>
    <name type="common">Threadworm</name>
    <dbReference type="NCBI Taxonomy" id="6248"/>
    <lineage>
        <taxon>Eukaryota</taxon>
        <taxon>Metazoa</taxon>
        <taxon>Ecdysozoa</taxon>
        <taxon>Nematoda</taxon>
        <taxon>Chromadorea</taxon>
        <taxon>Rhabditida</taxon>
        <taxon>Tylenchina</taxon>
        <taxon>Panagrolaimomorpha</taxon>
        <taxon>Strongyloidoidea</taxon>
        <taxon>Strongyloididae</taxon>
        <taxon>Strongyloides</taxon>
    </lineage>
</organism>
<feature type="compositionally biased region" description="Basic residues" evidence="2">
    <location>
        <begin position="281"/>
        <end position="290"/>
    </location>
</feature>
<comment type="similarity">
    <text evidence="1">Belongs to the FAX family.</text>
</comment>
<dbReference type="CDD" id="cd03193">
    <property type="entry name" value="GST_C_Metaxin"/>
    <property type="match status" value="1"/>
</dbReference>
<keyword evidence="5" id="KW-1185">Reference proteome</keyword>
<dbReference type="GO" id="GO:0030687">
    <property type="term" value="C:preribosome, large subunit precursor"/>
    <property type="evidence" value="ECO:0007669"/>
    <property type="project" value="TreeGrafter"/>
</dbReference>
<evidence type="ECO:0000256" key="1">
    <source>
        <dbReference type="ARBA" id="ARBA00006475"/>
    </source>
</evidence>
<dbReference type="Gene3D" id="2.130.10.10">
    <property type="entry name" value="YVTN repeat-like/Quinoprotein amine dehydrogenase"/>
    <property type="match status" value="2"/>
</dbReference>
<reference evidence="6" key="1">
    <citation type="submission" date="2024-02" db="UniProtKB">
        <authorList>
            <consortium name="WormBaseParasite"/>
        </authorList>
    </citation>
    <scope>IDENTIFICATION</scope>
</reference>
<dbReference type="SFLD" id="SFLDS00019">
    <property type="entry name" value="Glutathione_Transferase_(cytos"/>
    <property type="match status" value="1"/>
</dbReference>